<reference evidence="2 3" key="1">
    <citation type="submission" date="2024-08" db="EMBL/GenBank/DDBJ databases">
        <title>Oceanimonas smirnovii Genome sequencing and assembly.</title>
        <authorList>
            <person name="Tang B."/>
        </authorList>
    </citation>
    <scope>NUCLEOTIDE SEQUENCE [LARGE SCALE GENOMIC DNA]</scope>
    <source>
        <strain evidence="2 3">OS2020-119</strain>
    </source>
</reference>
<feature type="signal peptide" evidence="1">
    <location>
        <begin position="1"/>
        <end position="19"/>
    </location>
</feature>
<dbReference type="InterPro" id="IPR002371">
    <property type="entry name" value="FlgK"/>
</dbReference>
<dbReference type="RefSeq" id="WP_395545977.1">
    <property type="nucleotide sequence ID" value="NZ_JBGFTR010000096.1"/>
</dbReference>
<dbReference type="EMBL" id="JBGFTR010000096">
    <property type="protein sequence ID" value="MFH7566614.1"/>
    <property type="molecule type" value="Genomic_DNA"/>
</dbReference>
<organism evidence="2 3">
    <name type="scientific">Oceanimonas smirnovii</name>
    <dbReference type="NCBI Taxonomy" id="264574"/>
    <lineage>
        <taxon>Bacteria</taxon>
        <taxon>Pseudomonadati</taxon>
        <taxon>Pseudomonadota</taxon>
        <taxon>Gammaproteobacteria</taxon>
        <taxon>Aeromonadales</taxon>
        <taxon>Aeromonadaceae</taxon>
        <taxon>Oceanimonas</taxon>
    </lineage>
</organism>
<keyword evidence="1" id="KW-0732">Signal</keyword>
<proteinExistence type="predicted"/>
<feature type="non-terminal residue" evidence="2">
    <location>
        <position position="86"/>
    </location>
</feature>
<evidence type="ECO:0008006" key="4">
    <source>
        <dbReference type="Google" id="ProtNLM"/>
    </source>
</evidence>
<comment type="caution">
    <text evidence="2">The sequence shown here is derived from an EMBL/GenBank/DDBJ whole genome shotgun (WGS) entry which is preliminary data.</text>
</comment>
<keyword evidence="3" id="KW-1185">Reference proteome</keyword>
<evidence type="ECO:0000256" key="1">
    <source>
        <dbReference type="SAM" id="SignalP"/>
    </source>
</evidence>
<dbReference type="Proteomes" id="UP001610706">
    <property type="component" value="Unassembled WGS sequence"/>
</dbReference>
<feature type="non-terminal residue" evidence="2">
    <location>
        <position position="1"/>
    </location>
</feature>
<accession>A0ABW7P5I3</accession>
<dbReference type="PANTHER" id="PTHR30033">
    <property type="entry name" value="FLAGELLAR HOOK-ASSOCIATED PROTEIN 1"/>
    <property type="match status" value="1"/>
</dbReference>
<name>A0ABW7P5I3_9GAMM</name>
<protein>
    <recommendedName>
        <fullName evidence="4">Flagellin</fullName>
    </recommendedName>
</protein>
<sequence>TVVNALSSALTGSTNFAMAGGLGATTGSFTDYAAAIVANVAGKAAQASSTYTAKQTAQSTYASSMSSQSGVNIDQESANLSALQNK</sequence>
<evidence type="ECO:0000313" key="2">
    <source>
        <dbReference type="EMBL" id="MFH7566614.1"/>
    </source>
</evidence>
<dbReference type="PANTHER" id="PTHR30033:SF1">
    <property type="entry name" value="FLAGELLAR HOOK-ASSOCIATED PROTEIN 1"/>
    <property type="match status" value="1"/>
</dbReference>
<dbReference type="SUPFAM" id="SSF64518">
    <property type="entry name" value="Phase 1 flagellin"/>
    <property type="match status" value="1"/>
</dbReference>
<gene>
    <name evidence="2" type="ORF">AB9R89_15080</name>
</gene>
<feature type="chain" id="PRO_5047267456" description="Flagellin" evidence="1">
    <location>
        <begin position="20"/>
        <end position="86"/>
    </location>
</feature>
<evidence type="ECO:0000313" key="3">
    <source>
        <dbReference type="Proteomes" id="UP001610706"/>
    </source>
</evidence>